<dbReference type="GO" id="GO:0005509">
    <property type="term" value="F:calcium ion binding"/>
    <property type="evidence" value="ECO:0007669"/>
    <property type="project" value="InterPro"/>
</dbReference>
<feature type="compositionally biased region" description="Polar residues" evidence="11">
    <location>
        <begin position="548"/>
        <end position="565"/>
    </location>
</feature>
<evidence type="ECO:0000256" key="4">
    <source>
        <dbReference type="ARBA" id="ARBA00022824"/>
    </source>
</evidence>
<evidence type="ECO:0000256" key="10">
    <source>
        <dbReference type="RuleBase" id="RU362126"/>
    </source>
</evidence>
<dbReference type="SUPFAM" id="SSF49899">
    <property type="entry name" value="Concanavalin A-like lectins/glucanases"/>
    <property type="match status" value="1"/>
</dbReference>
<dbReference type="GO" id="GO:0005789">
    <property type="term" value="C:endoplasmic reticulum membrane"/>
    <property type="evidence" value="ECO:0007669"/>
    <property type="project" value="UniProtKB-SubCell"/>
</dbReference>
<dbReference type="STRING" id="48709.A0A1D2MYB0"/>
<gene>
    <name evidence="12" type="ORF">Ocin01_08654</name>
</gene>
<evidence type="ECO:0000256" key="7">
    <source>
        <dbReference type="ARBA" id="ARBA00023186"/>
    </source>
</evidence>
<dbReference type="InterPro" id="IPR001580">
    <property type="entry name" value="Calret/calnex"/>
</dbReference>
<keyword evidence="4 10" id="KW-0256">Endoplasmic reticulum</keyword>
<proteinExistence type="inferred from homology"/>
<feature type="chain" id="PRO_5008811355" evidence="10">
    <location>
        <begin position="28"/>
        <end position="650"/>
    </location>
</feature>
<feature type="compositionally biased region" description="Acidic residues" evidence="11">
    <location>
        <begin position="608"/>
        <end position="635"/>
    </location>
</feature>
<dbReference type="GO" id="GO:0051082">
    <property type="term" value="F:unfolded protein binding"/>
    <property type="evidence" value="ECO:0007669"/>
    <property type="project" value="InterPro"/>
</dbReference>
<evidence type="ECO:0000256" key="2">
    <source>
        <dbReference type="ARBA" id="ARBA00010983"/>
    </source>
</evidence>
<comment type="caution">
    <text evidence="12">The sequence shown here is derived from an EMBL/GenBank/DDBJ whole genome shotgun (WGS) entry which is preliminary data.</text>
</comment>
<dbReference type="SUPFAM" id="SSF63887">
    <property type="entry name" value="P-domain of calnexin/calreticulin"/>
    <property type="match status" value="1"/>
</dbReference>
<evidence type="ECO:0000256" key="9">
    <source>
        <dbReference type="PIRSR" id="PIRSR601580-3"/>
    </source>
</evidence>
<dbReference type="InterPro" id="IPR013320">
    <property type="entry name" value="ConA-like_dom_sf"/>
</dbReference>
<dbReference type="Pfam" id="PF00262">
    <property type="entry name" value="Calreticulin"/>
    <property type="match status" value="1"/>
</dbReference>
<evidence type="ECO:0000256" key="11">
    <source>
        <dbReference type="SAM" id="MobiDB-lite"/>
    </source>
</evidence>
<dbReference type="GO" id="GO:0036503">
    <property type="term" value="P:ERAD pathway"/>
    <property type="evidence" value="ECO:0007669"/>
    <property type="project" value="TreeGrafter"/>
</dbReference>
<evidence type="ECO:0000256" key="6">
    <source>
        <dbReference type="ARBA" id="ARBA00023136"/>
    </source>
</evidence>
<keyword evidence="10" id="KW-0732">Signal</keyword>
<feature type="compositionally biased region" description="Acidic residues" evidence="11">
    <location>
        <begin position="572"/>
        <end position="601"/>
    </location>
</feature>
<evidence type="ECO:0000313" key="12">
    <source>
        <dbReference type="EMBL" id="ODM98026.1"/>
    </source>
</evidence>
<dbReference type="FunFam" id="2.60.120.200:FF:000011">
    <property type="entry name" value="Probable calnexin"/>
    <property type="match status" value="1"/>
</dbReference>
<keyword evidence="13" id="KW-1185">Reference proteome</keyword>
<feature type="signal peptide" evidence="10">
    <location>
        <begin position="1"/>
        <end position="27"/>
    </location>
</feature>
<dbReference type="PRINTS" id="PR00626">
    <property type="entry name" value="CALRETICULIN"/>
</dbReference>
<dbReference type="PANTHER" id="PTHR11073:SF1">
    <property type="entry name" value="CALNEXIN 14D-RELATED"/>
    <property type="match status" value="1"/>
</dbReference>
<dbReference type="Gene3D" id="2.10.250.10">
    <property type="entry name" value="Calreticulin/calnexin, P domain"/>
    <property type="match status" value="1"/>
</dbReference>
<evidence type="ECO:0000256" key="3">
    <source>
        <dbReference type="ARBA" id="ARBA00022692"/>
    </source>
</evidence>
<dbReference type="InterPro" id="IPR009033">
    <property type="entry name" value="Calreticulin/calnexin_P_dom_sf"/>
</dbReference>
<dbReference type="PROSITE" id="PS00804">
    <property type="entry name" value="CALRETICULIN_2"/>
    <property type="match status" value="1"/>
</dbReference>
<feature type="transmembrane region" description="Helical" evidence="10">
    <location>
        <begin position="485"/>
        <end position="506"/>
    </location>
</feature>
<comment type="subcellular location">
    <subcellularLocation>
        <location evidence="1">Endoplasmic reticulum membrane</location>
        <topology evidence="1">Single-pass type I membrane protein</topology>
    </subcellularLocation>
</comment>
<evidence type="ECO:0000313" key="13">
    <source>
        <dbReference type="Proteomes" id="UP000094527"/>
    </source>
</evidence>
<dbReference type="GO" id="GO:0006457">
    <property type="term" value="P:protein folding"/>
    <property type="evidence" value="ECO:0007669"/>
    <property type="project" value="InterPro"/>
</dbReference>
<dbReference type="Gene3D" id="2.60.120.200">
    <property type="match status" value="1"/>
</dbReference>
<dbReference type="PANTHER" id="PTHR11073">
    <property type="entry name" value="CALRETICULIN AND CALNEXIN"/>
    <property type="match status" value="1"/>
</dbReference>
<evidence type="ECO:0000256" key="8">
    <source>
        <dbReference type="ARBA" id="ARBA00053392"/>
    </source>
</evidence>
<keyword evidence="5 10" id="KW-1133">Transmembrane helix</keyword>
<keyword evidence="3 10" id="KW-0812">Transmembrane</keyword>
<feature type="disulfide bond" evidence="9">
    <location>
        <begin position="163"/>
        <end position="197"/>
    </location>
</feature>
<feature type="compositionally biased region" description="Basic and acidic residues" evidence="11">
    <location>
        <begin position="510"/>
        <end position="521"/>
    </location>
</feature>
<sequence length="650" mass="74014">MGPRKFIHPALSGFLLFLLTFASIVQSHSPKESEKVEDNDLIDDVSGEEGISMKLDDYEIEYKTPVPSEPVHFYETFDDIDAAKKRWKISQAQKEDNENVFKYDGRWEFDLPERRIFPNDRALVLHSKAKHSAISAKLDRKFEFNIKPLIVQYEVTFQNGMDCGGAYIKLLSDSKDMKLDSFHDKTPYTIMFGPDKCGSDVKLHFIFRHKNPLNGTFEEKHAKRPSNRVEEAFNDKKPHLYRLVLKPANRFEVFVDGLLINQGSLLEDMEPPVNPPIEVEDPNDKKPADWDEREKIPDDNAAKPVDWDEDAPPKIPDPSAQTPDGWLEDEPEMIPDPSAIMPEDWDESMDGSWEAPLIPNPKCEEAVGCGPWTASLIENPNFRGKWQPPMVDNPNFKGKWSRRKIPNPDYFEDKEPFKMAPIGAVGLEIWTMTDLVLFDNFIVSDKEAVVNEFTENTFNLKTRALERDSRGVIDRIINYSNSHPWLYAVYTIVIGLPVVLIIAFCCGGSQDKKSDSASTERLDEDVDENEQSPSTPPVREHLQRSKHTAPQSQAAAEKLLQNSRVGMSKDDLEQEQPEDEEEEEEEVEVLGDGDDVDDQENGDVGNEQSEESEENSEEADALPVEEDVVIPEPEDQQAAAGLKKRRIRRD</sequence>
<dbReference type="AlphaFoldDB" id="A0A1D2MYB0"/>
<protein>
    <submittedName>
        <fullName evidence="12">Calnexin</fullName>
    </submittedName>
</protein>
<dbReference type="OMA" id="SGCGKWE"/>
<evidence type="ECO:0000256" key="1">
    <source>
        <dbReference type="ARBA" id="ARBA00004115"/>
    </source>
</evidence>
<reference evidence="12 13" key="1">
    <citation type="journal article" date="2016" name="Genome Biol. Evol.">
        <title>Gene Family Evolution Reflects Adaptation to Soil Environmental Stressors in the Genome of the Collembolan Orchesella cincta.</title>
        <authorList>
            <person name="Faddeeva-Vakhrusheva A."/>
            <person name="Derks M.F."/>
            <person name="Anvar S.Y."/>
            <person name="Agamennone V."/>
            <person name="Suring W."/>
            <person name="Smit S."/>
            <person name="van Straalen N.M."/>
            <person name="Roelofs D."/>
        </authorList>
    </citation>
    <scope>NUCLEOTIDE SEQUENCE [LARGE SCALE GENOMIC DNA]</scope>
    <source>
        <tissue evidence="12">Mixed pool</tissue>
    </source>
</reference>
<dbReference type="EMBL" id="LJIJ01000388">
    <property type="protein sequence ID" value="ODM98026.1"/>
    <property type="molecule type" value="Genomic_DNA"/>
</dbReference>
<feature type="region of interest" description="Disordered" evidence="11">
    <location>
        <begin position="266"/>
        <end position="328"/>
    </location>
</feature>
<dbReference type="InterPro" id="IPR018124">
    <property type="entry name" value="Calret/calnex_CS"/>
</dbReference>
<comment type="function">
    <text evidence="8">Calcium-binding protein that interacts with newly synthesized monoglucosylated glycoproteins in the endoplasmic reticulum. It may act in assisting protein assembly and/or in the retention within the ER of unassembled protein subunits. It seems to play a major role in the quality control apparatus of the ER by the retention of incorrectly folded proteins. Required for embryogenesis and larval development under heat and ER stress conditions. May be important for germ cell development. Involved in neuronal necrotic cell death.</text>
</comment>
<organism evidence="12 13">
    <name type="scientific">Orchesella cincta</name>
    <name type="common">Springtail</name>
    <name type="synonym">Podura cincta</name>
    <dbReference type="NCBI Taxonomy" id="48709"/>
    <lineage>
        <taxon>Eukaryota</taxon>
        <taxon>Metazoa</taxon>
        <taxon>Ecdysozoa</taxon>
        <taxon>Arthropoda</taxon>
        <taxon>Hexapoda</taxon>
        <taxon>Collembola</taxon>
        <taxon>Entomobryomorpha</taxon>
        <taxon>Entomobryoidea</taxon>
        <taxon>Orchesellidae</taxon>
        <taxon>Orchesellinae</taxon>
        <taxon>Orchesella</taxon>
    </lineage>
</organism>
<keyword evidence="7 10" id="KW-0143">Chaperone</keyword>
<comment type="similarity">
    <text evidence="2 10">Belongs to the calreticulin family.</text>
</comment>
<feature type="region of interest" description="Disordered" evidence="11">
    <location>
        <begin position="510"/>
        <end position="650"/>
    </location>
</feature>
<dbReference type="Proteomes" id="UP000094527">
    <property type="component" value="Unassembled WGS sequence"/>
</dbReference>
<keyword evidence="6 10" id="KW-0472">Membrane</keyword>
<keyword evidence="9" id="KW-1015">Disulfide bond</keyword>
<accession>A0A1D2MYB0</accession>
<dbReference type="OrthoDB" id="1938156at2759"/>
<feature type="compositionally biased region" description="Basic and acidic residues" evidence="11">
    <location>
        <begin position="282"/>
        <end position="301"/>
    </location>
</feature>
<dbReference type="FunFam" id="2.10.250.10:FF:000001">
    <property type="entry name" value="Calnexin homolog"/>
    <property type="match status" value="1"/>
</dbReference>
<name>A0A1D2MYB0_ORCCI</name>
<evidence type="ECO:0000256" key="5">
    <source>
        <dbReference type="ARBA" id="ARBA00022989"/>
    </source>
</evidence>